<evidence type="ECO:0000256" key="2">
    <source>
        <dbReference type="ARBA" id="ARBA00023180"/>
    </source>
</evidence>
<proteinExistence type="predicted"/>
<dbReference type="InterPro" id="IPR031777">
    <property type="entry name" value="Sortilin_C"/>
</dbReference>
<keyword evidence="2" id="KW-0325">Glycoprotein</keyword>
<feature type="domain" description="VPS10" evidence="4">
    <location>
        <begin position="14"/>
        <end position="536"/>
    </location>
</feature>
<dbReference type="InterPro" id="IPR006581">
    <property type="entry name" value="VPS10"/>
</dbReference>
<dbReference type="HOGENOM" id="CLU_000700_3_0_1"/>
<dbReference type="STRING" id="486041.B0DIY9"/>
<dbReference type="InterPro" id="IPR050310">
    <property type="entry name" value="VPS10-sortilin"/>
</dbReference>
<name>B0DIY9_LACBS</name>
<dbReference type="GO" id="GO:0005794">
    <property type="term" value="C:Golgi apparatus"/>
    <property type="evidence" value="ECO:0007669"/>
    <property type="project" value="TreeGrafter"/>
</dbReference>
<dbReference type="PANTHER" id="PTHR12106">
    <property type="entry name" value="SORTILIN RELATED"/>
    <property type="match status" value="1"/>
</dbReference>
<dbReference type="Pfam" id="PF15902">
    <property type="entry name" value="Sortilin-Vps10"/>
    <property type="match status" value="1"/>
</dbReference>
<keyword evidence="1" id="KW-0677">Repeat</keyword>
<dbReference type="GO" id="GO:0005829">
    <property type="term" value="C:cytosol"/>
    <property type="evidence" value="ECO:0007669"/>
    <property type="project" value="GOC"/>
</dbReference>
<reference evidence="5 6" key="1">
    <citation type="journal article" date="2008" name="Nature">
        <title>The genome of Laccaria bicolor provides insights into mycorrhizal symbiosis.</title>
        <authorList>
            <person name="Martin F."/>
            <person name="Aerts A."/>
            <person name="Ahren D."/>
            <person name="Brun A."/>
            <person name="Danchin E.G.J."/>
            <person name="Duchaussoy F."/>
            <person name="Gibon J."/>
            <person name="Kohler A."/>
            <person name="Lindquist E."/>
            <person name="Pereda V."/>
            <person name="Salamov A."/>
            <person name="Shapiro H.J."/>
            <person name="Wuyts J."/>
            <person name="Blaudez D."/>
            <person name="Buee M."/>
            <person name="Brokstein P."/>
            <person name="Canbaeck B."/>
            <person name="Cohen D."/>
            <person name="Courty P.E."/>
            <person name="Coutinho P.M."/>
            <person name="Delaruelle C."/>
            <person name="Detter J.C."/>
            <person name="Deveau A."/>
            <person name="DiFazio S."/>
            <person name="Duplessis S."/>
            <person name="Fraissinet-Tachet L."/>
            <person name="Lucic E."/>
            <person name="Frey-Klett P."/>
            <person name="Fourrey C."/>
            <person name="Feussner I."/>
            <person name="Gay G."/>
            <person name="Grimwood J."/>
            <person name="Hoegger P.J."/>
            <person name="Jain P."/>
            <person name="Kilaru S."/>
            <person name="Labbe J."/>
            <person name="Lin Y.C."/>
            <person name="Legue V."/>
            <person name="Le Tacon F."/>
            <person name="Marmeisse R."/>
            <person name="Melayah D."/>
            <person name="Montanini B."/>
            <person name="Muratet M."/>
            <person name="Nehls U."/>
            <person name="Niculita-Hirzel H."/>
            <person name="Oudot-Le Secq M.P."/>
            <person name="Peter M."/>
            <person name="Quesneville H."/>
            <person name="Rajashekar B."/>
            <person name="Reich M."/>
            <person name="Rouhier N."/>
            <person name="Schmutz J."/>
            <person name="Yin T."/>
            <person name="Chalot M."/>
            <person name="Henrissat B."/>
            <person name="Kuees U."/>
            <person name="Lucas S."/>
            <person name="Van de Peer Y."/>
            <person name="Podila G.K."/>
            <person name="Polle A."/>
            <person name="Pukkila P.J."/>
            <person name="Richardson P.M."/>
            <person name="Rouze P."/>
            <person name="Sanders I.R."/>
            <person name="Stajich J.E."/>
            <person name="Tunlid A."/>
            <person name="Tuskan G."/>
            <person name="Grigoriev I.V."/>
        </authorList>
    </citation>
    <scope>NUCLEOTIDE SEQUENCE [LARGE SCALE GENOMIC DNA]</scope>
    <source>
        <strain evidence="6">S238N-H82 / ATCC MYA-4686</strain>
    </source>
</reference>
<accession>B0DIY9</accession>
<dbReference type="Proteomes" id="UP000001194">
    <property type="component" value="Unassembled WGS sequence"/>
</dbReference>
<organism evidence="6">
    <name type="scientific">Laccaria bicolor (strain S238N-H82 / ATCC MYA-4686)</name>
    <name type="common">Bicoloured deceiver</name>
    <name type="synonym">Laccaria laccata var. bicolor</name>
    <dbReference type="NCBI Taxonomy" id="486041"/>
    <lineage>
        <taxon>Eukaryota</taxon>
        <taxon>Fungi</taxon>
        <taxon>Dikarya</taxon>
        <taxon>Basidiomycota</taxon>
        <taxon>Agaricomycotina</taxon>
        <taxon>Agaricomycetes</taxon>
        <taxon>Agaricomycetidae</taxon>
        <taxon>Agaricales</taxon>
        <taxon>Agaricineae</taxon>
        <taxon>Hydnangiaceae</taxon>
        <taxon>Laccaria</taxon>
    </lineage>
</organism>
<dbReference type="OrthoDB" id="443634at2759"/>
<dbReference type="GeneID" id="6079477"/>
<feature type="region of interest" description="Disordered" evidence="3">
    <location>
        <begin position="1"/>
        <end position="29"/>
    </location>
</feature>
<evidence type="ECO:0000256" key="1">
    <source>
        <dbReference type="ARBA" id="ARBA00022737"/>
    </source>
</evidence>
<dbReference type="RefSeq" id="XP_001883984.1">
    <property type="nucleotide sequence ID" value="XM_001883949.1"/>
</dbReference>
<evidence type="ECO:0000313" key="6">
    <source>
        <dbReference type="Proteomes" id="UP000001194"/>
    </source>
</evidence>
<dbReference type="KEGG" id="lbc:LACBIDRAFT_303116"/>
<keyword evidence="6" id="KW-1185">Reference proteome</keyword>
<evidence type="ECO:0000259" key="4">
    <source>
        <dbReference type="SMART" id="SM00602"/>
    </source>
</evidence>
<gene>
    <name evidence="5" type="ORF">LACBIDRAFT_303116</name>
</gene>
<dbReference type="GO" id="GO:0006896">
    <property type="term" value="P:Golgi to vacuole transport"/>
    <property type="evidence" value="ECO:0007669"/>
    <property type="project" value="TreeGrafter"/>
</dbReference>
<dbReference type="InterPro" id="IPR031778">
    <property type="entry name" value="Sortilin_N"/>
</dbReference>
<dbReference type="EMBL" id="DS547113">
    <property type="protein sequence ID" value="EDR05426.1"/>
    <property type="molecule type" value="Genomic_DNA"/>
</dbReference>
<evidence type="ECO:0000313" key="5">
    <source>
        <dbReference type="EMBL" id="EDR05426.1"/>
    </source>
</evidence>
<dbReference type="GO" id="GO:0006895">
    <property type="term" value="P:Golgi to endosome transport"/>
    <property type="evidence" value="ECO:0007669"/>
    <property type="project" value="TreeGrafter"/>
</dbReference>
<dbReference type="SMART" id="SM00602">
    <property type="entry name" value="VPS10"/>
    <property type="match status" value="1"/>
</dbReference>
<dbReference type="GO" id="GO:0016020">
    <property type="term" value="C:membrane"/>
    <property type="evidence" value="ECO:0007669"/>
    <property type="project" value="InterPro"/>
</dbReference>
<dbReference type="SUPFAM" id="SSF110296">
    <property type="entry name" value="Oligoxyloglucan reducing end-specific cellobiohydrolase"/>
    <property type="match status" value="1"/>
</dbReference>
<feature type="compositionally biased region" description="Acidic residues" evidence="3">
    <location>
        <begin position="1"/>
        <end position="10"/>
    </location>
</feature>
<dbReference type="GO" id="GO:0006623">
    <property type="term" value="P:protein targeting to vacuole"/>
    <property type="evidence" value="ECO:0007669"/>
    <property type="project" value="TreeGrafter"/>
</dbReference>
<dbReference type="Pfam" id="PF15901">
    <property type="entry name" value="Sortilin_C"/>
    <property type="match status" value="1"/>
</dbReference>
<evidence type="ECO:0000256" key="3">
    <source>
        <dbReference type="SAM" id="MobiDB-lite"/>
    </source>
</evidence>
<sequence>MRTKDDDDDNYVSNIRHGVDGQGSLQRQEQPVHTITPFNNLPARLFFFDDTEHRFDNRYAFALTDSKIHYRTEDRGKTWRSFEVPVPPALVARPMSFHSDSKKWGSILYQGTACNRQGWGAICHDEPYHTKEAFSDTPQLLLSETSRCQFAYSSKDFKHEAHSDLIYCVAFDTSSVDGSHALSSSRLFSSTDFFDKDRKVEDLGIGENAKGIIAFAIVSKYAVVALKDLSPSNDGEMLLYVTVDTNTWKNAYTIVESTTHSLAVDVVLQDKSSIGTLFVSNSNGTFFVESLKDTNRNDMGYVDYEKLYGVDGVGFANVVSNAKDVEGRGARKQLKTMITFDDGQMHLMGPRDTDLCSLPLHSVTTPHNYGRIFSSPAPGFAMGVGSIGESLLPYNESDTFISTDAGVTRQMVRRDTHKYEFGDKGSTVVVNDEDGTDNVRYSLDLGKSWQKYDIGIKFRARALMTLPDSTSQRFLLLGQVARKDQTKDTGRVVIIQLDFSGTRKRKCVEGDFEKWYVRTSKTECLMGHKHLPCPRD</sequence>
<dbReference type="PANTHER" id="PTHR12106:SF27">
    <property type="entry name" value="SORTILIN-RELATED RECEPTOR"/>
    <property type="match status" value="1"/>
</dbReference>
<protein>
    <submittedName>
        <fullName evidence="5">VPS10-like protein</fullName>
    </submittedName>
</protein>
<dbReference type="InParanoid" id="B0DIY9"/>
<dbReference type="AlphaFoldDB" id="B0DIY9"/>